<keyword evidence="6 8" id="KW-1133">Transmembrane helix</keyword>
<evidence type="ECO:0000259" key="9">
    <source>
        <dbReference type="PROSITE" id="PS50928"/>
    </source>
</evidence>
<comment type="similarity">
    <text evidence="8">Belongs to the binding-protein-dependent transport system permease family.</text>
</comment>
<feature type="domain" description="ABC transmembrane type-1" evidence="9">
    <location>
        <begin position="342"/>
        <end position="552"/>
    </location>
</feature>
<dbReference type="PANTHER" id="PTHR43357:SF3">
    <property type="entry name" value="FE(3+)-TRANSPORT SYSTEM PERMEASE PROTEIN FBPB 2"/>
    <property type="match status" value="1"/>
</dbReference>
<dbReference type="EMBL" id="JANUCT010000001">
    <property type="protein sequence ID" value="MCS3902068.1"/>
    <property type="molecule type" value="Genomic_DNA"/>
</dbReference>
<organism evidence="10 11">
    <name type="scientific">Methylohalomonas lacus</name>
    <dbReference type="NCBI Taxonomy" id="398773"/>
    <lineage>
        <taxon>Bacteria</taxon>
        <taxon>Pseudomonadati</taxon>
        <taxon>Pseudomonadota</taxon>
        <taxon>Gammaproteobacteria</taxon>
        <taxon>Methylohalomonadales</taxon>
        <taxon>Methylohalomonadaceae</taxon>
        <taxon>Methylohalomonas</taxon>
    </lineage>
</organism>
<sequence>MATSSLSVDNPLNRRLWPAVNGWTLVQVGLALLLALPLMTVVASWLWPRPETWQHLADTVLADYILNSLGLVMGVSIGVLLLGPVPAWLVTMYRFPASRQLEWALLLPLAMPAYIIAYTYTGLLDVGGPVQSFIRDSLGYSYGDYWFPPIRSLGGAIVMLSLVLYPYVYLLTRTAFIEQSVCVLEVARTLGLSPARRFLRVALPLARPAIIAGLSLVLMETLADYGTVQYFGVSVFTTGIFRTWFGLADGLAAAQLATLLLVFIVVLIGLEQHSRRAARYHHTSNRYAAIVAQRLYGWRAAVAFTVCAVPVVFGFLLPAGLLLNWAIDSWPRIDQAGFLRLMGHSLGLAVFTAVLAVALALFFAYGRRLYDNIGTRLSVRFVGLGYAIPGTVIAVGALLPFAWFDNALDTWLRAQFGISSGLLLSGSLFTLVFAYLVRFLAVSTNTIEAGLAKIRPSMDEAARSMGLQRWAVLRRVHMPMLRGTLLTALLLVFVDVLKELPATLLLRPFNFNTLAVRTYELANDERLYEAACSALAIVAVGIIPVIILSRIISQSRPGHDGEA</sequence>
<gene>
    <name evidence="10" type="ORF">J2T55_000060</name>
</gene>
<feature type="transmembrane region" description="Helical" evidence="8">
    <location>
        <begin position="65"/>
        <end position="89"/>
    </location>
</feature>
<dbReference type="Gene3D" id="1.10.3720.10">
    <property type="entry name" value="MetI-like"/>
    <property type="match status" value="2"/>
</dbReference>
<feature type="transmembrane region" description="Helical" evidence="8">
    <location>
        <begin position="416"/>
        <end position="437"/>
    </location>
</feature>
<dbReference type="FunFam" id="1.10.3720.10:FF:000088">
    <property type="entry name" value="Iron(III) ABC transporter, permease protein"/>
    <property type="match status" value="1"/>
</dbReference>
<evidence type="ECO:0000256" key="2">
    <source>
        <dbReference type="ARBA" id="ARBA00022448"/>
    </source>
</evidence>
<reference evidence="10" key="1">
    <citation type="submission" date="2022-08" db="EMBL/GenBank/DDBJ databases">
        <title>Genomic Encyclopedia of Type Strains, Phase III (KMG-III): the genomes of soil and plant-associated and newly described type strains.</title>
        <authorList>
            <person name="Whitman W."/>
        </authorList>
    </citation>
    <scope>NUCLEOTIDE SEQUENCE</scope>
    <source>
        <strain evidence="10">HMT 1</strain>
    </source>
</reference>
<evidence type="ECO:0000313" key="10">
    <source>
        <dbReference type="EMBL" id="MCS3902068.1"/>
    </source>
</evidence>
<comment type="subcellular location">
    <subcellularLocation>
        <location evidence="1">Cell inner membrane</location>
        <topology evidence="1">Multi-pass membrane protein</topology>
    </subcellularLocation>
    <subcellularLocation>
        <location evidence="8">Cell membrane</location>
        <topology evidence="8">Multi-pass membrane protein</topology>
    </subcellularLocation>
</comment>
<feature type="transmembrane region" description="Helical" evidence="8">
    <location>
        <begin position="150"/>
        <end position="170"/>
    </location>
</feature>
<evidence type="ECO:0000313" key="11">
    <source>
        <dbReference type="Proteomes" id="UP001204445"/>
    </source>
</evidence>
<keyword evidence="4" id="KW-0997">Cell inner membrane</keyword>
<protein>
    <submittedName>
        <fullName evidence="10">Iron(III) transport system permease protein</fullName>
    </submittedName>
</protein>
<feature type="transmembrane region" description="Helical" evidence="8">
    <location>
        <begin position="101"/>
        <end position="120"/>
    </location>
</feature>
<feature type="transmembrane region" description="Helical" evidence="8">
    <location>
        <begin position="251"/>
        <end position="270"/>
    </location>
</feature>
<feature type="transmembrane region" description="Helical" evidence="8">
    <location>
        <begin position="346"/>
        <end position="365"/>
    </location>
</feature>
<evidence type="ECO:0000256" key="5">
    <source>
        <dbReference type="ARBA" id="ARBA00022692"/>
    </source>
</evidence>
<feature type="domain" description="ABC transmembrane type-1" evidence="9">
    <location>
        <begin position="65"/>
        <end position="272"/>
    </location>
</feature>
<dbReference type="PROSITE" id="PS50928">
    <property type="entry name" value="ABC_TM1"/>
    <property type="match status" value="2"/>
</dbReference>
<dbReference type="InterPro" id="IPR000515">
    <property type="entry name" value="MetI-like"/>
</dbReference>
<keyword evidence="11" id="KW-1185">Reference proteome</keyword>
<keyword evidence="3" id="KW-1003">Cell membrane</keyword>
<keyword evidence="7 8" id="KW-0472">Membrane</keyword>
<dbReference type="GO" id="GO:0005886">
    <property type="term" value="C:plasma membrane"/>
    <property type="evidence" value="ECO:0007669"/>
    <property type="project" value="UniProtKB-SubCell"/>
</dbReference>
<dbReference type="PANTHER" id="PTHR43357">
    <property type="entry name" value="INNER MEMBRANE ABC TRANSPORTER PERMEASE PROTEIN YDCV"/>
    <property type="match status" value="1"/>
</dbReference>
<evidence type="ECO:0000256" key="1">
    <source>
        <dbReference type="ARBA" id="ARBA00004429"/>
    </source>
</evidence>
<evidence type="ECO:0000256" key="3">
    <source>
        <dbReference type="ARBA" id="ARBA00022475"/>
    </source>
</evidence>
<dbReference type="InterPro" id="IPR035906">
    <property type="entry name" value="MetI-like_sf"/>
</dbReference>
<feature type="transmembrane region" description="Helical" evidence="8">
    <location>
        <begin position="301"/>
        <end position="326"/>
    </location>
</feature>
<evidence type="ECO:0000256" key="6">
    <source>
        <dbReference type="ARBA" id="ARBA00022989"/>
    </source>
</evidence>
<dbReference type="Proteomes" id="UP001204445">
    <property type="component" value="Unassembled WGS sequence"/>
</dbReference>
<feature type="transmembrane region" description="Helical" evidence="8">
    <location>
        <begin position="377"/>
        <end position="404"/>
    </location>
</feature>
<comment type="caution">
    <text evidence="10">The sequence shown here is derived from an EMBL/GenBank/DDBJ whole genome shotgun (WGS) entry which is preliminary data.</text>
</comment>
<evidence type="ECO:0000256" key="7">
    <source>
        <dbReference type="ARBA" id="ARBA00023136"/>
    </source>
</evidence>
<proteinExistence type="inferred from homology"/>
<accession>A0AAE3HKD2</accession>
<dbReference type="Pfam" id="PF00528">
    <property type="entry name" value="BPD_transp_1"/>
    <property type="match status" value="2"/>
</dbReference>
<keyword evidence="5 8" id="KW-0812">Transmembrane</keyword>
<dbReference type="GO" id="GO:0055085">
    <property type="term" value="P:transmembrane transport"/>
    <property type="evidence" value="ECO:0007669"/>
    <property type="project" value="InterPro"/>
</dbReference>
<name>A0AAE3HKD2_9GAMM</name>
<feature type="transmembrane region" description="Helical" evidence="8">
    <location>
        <begin position="198"/>
        <end position="219"/>
    </location>
</feature>
<dbReference type="CDD" id="cd06261">
    <property type="entry name" value="TM_PBP2"/>
    <property type="match status" value="2"/>
</dbReference>
<dbReference type="AlphaFoldDB" id="A0AAE3HKD2"/>
<evidence type="ECO:0000256" key="4">
    <source>
        <dbReference type="ARBA" id="ARBA00022519"/>
    </source>
</evidence>
<feature type="transmembrane region" description="Helical" evidence="8">
    <location>
        <begin position="479"/>
        <end position="497"/>
    </location>
</feature>
<keyword evidence="2 8" id="KW-0813">Transport</keyword>
<feature type="transmembrane region" description="Helical" evidence="8">
    <location>
        <begin position="20"/>
        <end position="45"/>
    </location>
</feature>
<evidence type="ECO:0000256" key="8">
    <source>
        <dbReference type="RuleBase" id="RU363032"/>
    </source>
</evidence>
<dbReference type="SUPFAM" id="SSF161098">
    <property type="entry name" value="MetI-like"/>
    <property type="match status" value="2"/>
</dbReference>
<feature type="transmembrane region" description="Helical" evidence="8">
    <location>
        <begin position="527"/>
        <end position="548"/>
    </location>
</feature>